<reference evidence="2" key="1">
    <citation type="journal article" date="2008" name="Nat. Genet.">
        <title>The Pristionchus pacificus genome provides a unique perspective on nematode lifestyle and parasitism.</title>
        <authorList>
            <person name="Dieterich C."/>
            <person name="Clifton S.W."/>
            <person name="Schuster L.N."/>
            <person name="Chinwalla A."/>
            <person name="Delehaunty K."/>
            <person name="Dinkelacker I."/>
            <person name="Fulton L."/>
            <person name="Fulton R."/>
            <person name="Godfrey J."/>
            <person name="Minx P."/>
            <person name="Mitreva M."/>
            <person name="Roeseler W."/>
            <person name="Tian H."/>
            <person name="Witte H."/>
            <person name="Yang S.P."/>
            <person name="Wilson R.K."/>
            <person name="Sommer R.J."/>
        </authorList>
    </citation>
    <scope>NUCLEOTIDE SEQUENCE [LARGE SCALE GENOMIC DNA]</scope>
    <source>
        <strain evidence="2">PS312</strain>
    </source>
</reference>
<name>A0A2A6BGX1_PRIPA</name>
<proteinExistence type="predicted"/>
<accession>A0A8R1U5D1</accession>
<organism evidence="1 2">
    <name type="scientific">Pristionchus pacificus</name>
    <name type="common">Parasitic nematode worm</name>
    <dbReference type="NCBI Taxonomy" id="54126"/>
    <lineage>
        <taxon>Eukaryota</taxon>
        <taxon>Metazoa</taxon>
        <taxon>Ecdysozoa</taxon>
        <taxon>Nematoda</taxon>
        <taxon>Chromadorea</taxon>
        <taxon>Rhabditida</taxon>
        <taxon>Rhabditina</taxon>
        <taxon>Diplogasteromorpha</taxon>
        <taxon>Diplogasteroidea</taxon>
        <taxon>Neodiplogasteridae</taxon>
        <taxon>Pristionchus</taxon>
    </lineage>
</organism>
<dbReference type="Proteomes" id="UP000005239">
    <property type="component" value="Unassembled WGS sequence"/>
</dbReference>
<keyword evidence="2" id="KW-1185">Reference proteome</keyword>
<evidence type="ECO:0000313" key="1">
    <source>
        <dbReference type="EnsemblMetazoa" id="PPA03514.1"/>
    </source>
</evidence>
<protein>
    <submittedName>
        <fullName evidence="1">Uncharacterized protein</fullName>
    </submittedName>
</protein>
<gene>
    <name evidence="1" type="primary">WBGene00093068</name>
</gene>
<dbReference type="EnsemblMetazoa" id="PPA03514.1">
    <property type="protein sequence ID" value="PPA03514.1"/>
    <property type="gene ID" value="WBGene00093068"/>
</dbReference>
<dbReference type="AlphaFoldDB" id="A0A2A6BGX1"/>
<accession>A0A2A6BGX1</accession>
<evidence type="ECO:0000313" key="2">
    <source>
        <dbReference type="Proteomes" id="UP000005239"/>
    </source>
</evidence>
<sequence>MVWMVKGLEVGRPEISIDAIYIKLVQVSPNLIILRVFYSLHSIDRGDAVAMGDFPKDRLHRAPNGKDSELREVHPARLSLHRPSPPFIESATASDSTRGLGHGRAVEQLRVASDRDATALPIFVSSAPFKRGLRPSSVFEQVLSAGMGMVPIIDYDCNSGNSNKVRLGYI</sequence>
<reference evidence="1" key="2">
    <citation type="submission" date="2022-06" db="UniProtKB">
        <authorList>
            <consortium name="EnsemblMetazoa"/>
        </authorList>
    </citation>
    <scope>IDENTIFICATION</scope>
    <source>
        <strain evidence="1">PS312</strain>
    </source>
</reference>